<feature type="transmembrane region" description="Helical" evidence="6">
    <location>
        <begin position="343"/>
        <end position="363"/>
    </location>
</feature>
<evidence type="ECO:0000256" key="5">
    <source>
        <dbReference type="ARBA" id="ARBA00023136"/>
    </source>
</evidence>
<evidence type="ECO:0000313" key="7">
    <source>
        <dbReference type="EMBL" id="MBC3807777.1"/>
    </source>
</evidence>
<reference evidence="7 8" key="1">
    <citation type="submission" date="2020-08" db="EMBL/GenBank/DDBJ databases">
        <title>Novel species isolated from subtropical streams in China.</title>
        <authorList>
            <person name="Lu H."/>
        </authorList>
    </citation>
    <scope>NUCLEOTIDE SEQUENCE [LARGE SCALE GENOMIC DNA]</scope>
    <source>
        <strain evidence="7 8">KACC 16656</strain>
    </source>
</reference>
<sequence>MQIKKPHLSFWQIVNMNFGFFGIQFSFGLQQSSMSPIYSYLGADEASLPYLWLAGPVTGLLVQPIVGAMSDRTTSRWGRRTPYFLIGAILCSLGLLAMPFSPTLWMAASLLWILDAANNVTMEPYRAYVSDRLDKSQHSIGFLTQSAFTGLGQTLAYLTPSILVFAGMNKNAVNSSNIPHIVIAAFLIGAVFSLGSVLWTLKTTPELPMTEEEVAVIRSQPHGFQHTLGEIFSAIKDMPTTMKQLAWMKLFQWYAMFCYWQYIMLCLAKTIFATNDPASEGFRDAGLLNGQLGAFYNFIAFIAAFALVPFAKRLGPKIVHSVCLVLAGIGMLLIPEIQNKQWLWLPMLGIGLAWASIMGNPYIMLAGSIPKERTGVYMGIFNMFIVIPMIIQIFTLPLFYRSLLGGNPENVIRLAGILLLFAAASVGFVKLQKSNANDN</sequence>
<keyword evidence="8" id="KW-1185">Reference proteome</keyword>
<keyword evidence="5 6" id="KW-0472">Membrane</keyword>
<accession>A0ABR6X4R6</accession>
<dbReference type="SUPFAM" id="SSF103473">
    <property type="entry name" value="MFS general substrate transporter"/>
    <property type="match status" value="1"/>
</dbReference>
<evidence type="ECO:0000256" key="4">
    <source>
        <dbReference type="ARBA" id="ARBA00022989"/>
    </source>
</evidence>
<comment type="caution">
    <text evidence="7">The sequence shown here is derived from an EMBL/GenBank/DDBJ whole genome shotgun (WGS) entry which is preliminary data.</text>
</comment>
<evidence type="ECO:0000256" key="1">
    <source>
        <dbReference type="ARBA" id="ARBA00004141"/>
    </source>
</evidence>
<comment type="subcellular location">
    <subcellularLocation>
        <location evidence="1">Membrane</location>
        <topology evidence="1">Multi-pass membrane protein</topology>
    </subcellularLocation>
</comment>
<name>A0ABR6X4R6_9BURK</name>
<feature type="transmembrane region" description="Helical" evidence="6">
    <location>
        <begin position="251"/>
        <end position="272"/>
    </location>
</feature>
<dbReference type="InterPro" id="IPR011701">
    <property type="entry name" value="MFS"/>
</dbReference>
<evidence type="ECO:0000256" key="3">
    <source>
        <dbReference type="ARBA" id="ARBA00022692"/>
    </source>
</evidence>
<gene>
    <name evidence="7" type="ORF">H8K52_10525</name>
</gene>
<feature type="transmembrane region" description="Helical" evidence="6">
    <location>
        <begin position="50"/>
        <end position="69"/>
    </location>
</feature>
<feature type="transmembrane region" description="Helical" evidence="6">
    <location>
        <begin position="375"/>
        <end position="399"/>
    </location>
</feature>
<keyword evidence="4 6" id="KW-1133">Transmembrane helix</keyword>
<feature type="transmembrane region" description="Helical" evidence="6">
    <location>
        <begin position="12"/>
        <end position="30"/>
    </location>
</feature>
<feature type="transmembrane region" description="Helical" evidence="6">
    <location>
        <begin position="318"/>
        <end position="337"/>
    </location>
</feature>
<dbReference type="RefSeq" id="WP_186922860.1">
    <property type="nucleotide sequence ID" value="NZ_JACOFW010000010.1"/>
</dbReference>
<dbReference type="EMBL" id="JACOFW010000010">
    <property type="protein sequence ID" value="MBC3807777.1"/>
    <property type="molecule type" value="Genomic_DNA"/>
</dbReference>
<organism evidence="7 8">
    <name type="scientific">Undibacterium seohonense</name>
    <dbReference type="NCBI Taxonomy" id="1344950"/>
    <lineage>
        <taxon>Bacteria</taxon>
        <taxon>Pseudomonadati</taxon>
        <taxon>Pseudomonadota</taxon>
        <taxon>Betaproteobacteria</taxon>
        <taxon>Burkholderiales</taxon>
        <taxon>Oxalobacteraceae</taxon>
        <taxon>Undibacterium</taxon>
    </lineage>
</organism>
<dbReference type="InterPro" id="IPR036259">
    <property type="entry name" value="MFS_trans_sf"/>
</dbReference>
<feature type="transmembrane region" description="Helical" evidence="6">
    <location>
        <begin position="178"/>
        <end position="201"/>
    </location>
</feature>
<dbReference type="Pfam" id="PF07690">
    <property type="entry name" value="MFS_1"/>
    <property type="match status" value="1"/>
</dbReference>
<dbReference type="PANTHER" id="PTHR19432:SF35">
    <property type="entry name" value="SOLUTE CARRIER FAMILY 45 MEMBER 3 ISOFORM X1"/>
    <property type="match status" value="1"/>
</dbReference>
<evidence type="ECO:0000256" key="2">
    <source>
        <dbReference type="ARBA" id="ARBA00022448"/>
    </source>
</evidence>
<dbReference type="Gene3D" id="1.20.1250.20">
    <property type="entry name" value="MFS general substrate transporter like domains"/>
    <property type="match status" value="1"/>
</dbReference>
<feature type="transmembrane region" description="Helical" evidence="6">
    <location>
        <begin position="411"/>
        <end position="429"/>
    </location>
</feature>
<keyword evidence="2" id="KW-0813">Transport</keyword>
<proteinExistence type="predicted"/>
<feature type="transmembrane region" description="Helical" evidence="6">
    <location>
        <begin position="292"/>
        <end position="311"/>
    </location>
</feature>
<keyword evidence="3 6" id="KW-0812">Transmembrane</keyword>
<feature type="transmembrane region" description="Helical" evidence="6">
    <location>
        <begin position="81"/>
        <end position="98"/>
    </location>
</feature>
<protein>
    <submittedName>
        <fullName evidence="7">MFS transporter</fullName>
    </submittedName>
</protein>
<evidence type="ECO:0000256" key="6">
    <source>
        <dbReference type="SAM" id="Phobius"/>
    </source>
</evidence>
<evidence type="ECO:0000313" key="8">
    <source>
        <dbReference type="Proteomes" id="UP000648257"/>
    </source>
</evidence>
<dbReference type="Proteomes" id="UP000648257">
    <property type="component" value="Unassembled WGS sequence"/>
</dbReference>
<dbReference type="PANTHER" id="PTHR19432">
    <property type="entry name" value="SUGAR TRANSPORTER"/>
    <property type="match status" value="1"/>
</dbReference>